<comment type="similarity">
    <text evidence="7">Belongs to the RnpA family.</text>
</comment>
<keyword evidence="2 7" id="KW-0819">tRNA processing</keyword>
<keyword evidence="11" id="KW-1185">Reference proteome</keyword>
<accession>A0A1X7ALW8</accession>
<evidence type="ECO:0000256" key="5">
    <source>
        <dbReference type="ARBA" id="ARBA00022801"/>
    </source>
</evidence>
<keyword evidence="5 7" id="KW-0378">Hydrolase</keyword>
<evidence type="ECO:0000256" key="3">
    <source>
        <dbReference type="ARBA" id="ARBA00022722"/>
    </source>
</evidence>
<dbReference type="Gene3D" id="3.30.230.10">
    <property type="match status" value="1"/>
</dbReference>
<dbReference type="NCBIfam" id="TIGR00188">
    <property type="entry name" value="rnpA"/>
    <property type="match status" value="1"/>
</dbReference>
<organism evidence="10 11">
    <name type="scientific">Parendozoicomonas haliclonae</name>
    <dbReference type="NCBI Taxonomy" id="1960125"/>
    <lineage>
        <taxon>Bacteria</taxon>
        <taxon>Pseudomonadati</taxon>
        <taxon>Pseudomonadota</taxon>
        <taxon>Gammaproteobacteria</taxon>
        <taxon>Oceanospirillales</taxon>
        <taxon>Endozoicomonadaceae</taxon>
        <taxon>Parendozoicomonas</taxon>
    </lineage>
</organism>
<proteinExistence type="inferred from homology"/>
<dbReference type="Proteomes" id="UP000196573">
    <property type="component" value="Unassembled WGS sequence"/>
</dbReference>
<feature type="compositionally biased region" description="Basic residues" evidence="9">
    <location>
        <begin position="114"/>
        <end position="124"/>
    </location>
</feature>
<dbReference type="PANTHER" id="PTHR33992:SF1">
    <property type="entry name" value="RIBONUCLEASE P PROTEIN COMPONENT"/>
    <property type="match status" value="1"/>
</dbReference>
<dbReference type="PANTHER" id="PTHR33992">
    <property type="entry name" value="RIBONUCLEASE P PROTEIN COMPONENT"/>
    <property type="match status" value="1"/>
</dbReference>
<evidence type="ECO:0000256" key="1">
    <source>
        <dbReference type="ARBA" id="ARBA00002663"/>
    </source>
</evidence>
<dbReference type="EMBL" id="FWPT01000004">
    <property type="protein sequence ID" value="SMA46511.1"/>
    <property type="molecule type" value="Genomic_DNA"/>
</dbReference>
<dbReference type="InterPro" id="IPR020539">
    <property type="entry name" value="RNase_P_CS"/>
</dbReference>
<dbReference type="RefSeq" id="WP_087109709.1">
    <property type="nucleotide sequence ID" value="NZ_CBCSCN010000002.1"/>
</dbReference>
<dbReference type="GO" id="GO:0004526">
    <property type="term" value="F:ribonuclease P activity"/>
    <property type="evidence" value="ECO:0007669"/>
    <property type="project" value="UniProtKB-UniRule"/>
</dbReference>
<evidence type="ECO:0000256" key="7">
    <source>
        <dbReference type="HAMAP-Rule" id="MF_00227"/>
    </source>
</evidence>
<evidence type="ECO:0000256" key="6">
    <source>
        <dbReference type="ARBA" id="ARBA00022884"/>
    </source>
</evidence>
<feature type="region of interest" description="Disordered" evidence="9">
    <location>
        <begin position="114"/>
        <end position="138"/>
    </location>
</feature>
<keyword evidence="4 7" id="KW-0255">Endonuclease</keyword>
<dbReference type="AlphaFoldDB" id="A0A1X7ALW8"/>
<dbReference type="InterPro" id="IPR000100">
    <property type="entry name" value="RNase_P"/>
</dbReference>
<dbReference type="GO" id="GO:0000049">
    <property type="term" value="F:tRNA binding"/>
    <property type="evidence" value="ECO:0007669"/>
    <property type="project" value="UniProtKB-UniRule"/>
</dbReference>
<evidence type="ECO:0000256" key="8">
    <source>
        <dbReference type="NCBIfam" id="TIGR00188"/>
    </source>
</evidence>
<comment type="catalytic activity">
    <reaction evidence="7">
        <text>Endonucleolytic cleavage of RNA, removing 5'-extranucleotides from tRNA precursor.</text>
        <dbReference type="EC" id="3.1.26.5"/>
    </reaction>
</comment>
<dbReference type="GO" id="GO:0001682">
    <property type="term" value="P:tRNA 5'-leader removal"/>
    <property type="evidence" value="ECO:0007669"/>
    <property type="project" value="UniProtKB-UniRule"/>
</dbReference>
<evidence type="ECO:0000256" key="4">
    <source>
        <dbReference type="ARBA" id="ARBA00022759"/>
    </source>
</evidence>
<dbReference type="Pfam" id="PF00825">
    <property type="entry name" value="Ribonuclease_P"/>
    <property type="match status" value="1"/>
</dbReference>
<dbReference type="GO" id="GO:0030677">
    <property type="term" value="C:ribonuclease P complex"/>
    <property type="evidence" value="ECO:0007669"/>
    <property type="project" value="TreeGrafter"/>
</dbReference>
<comment type="function">
    <text evidence="1 7">RNaseP catalyzes the removal of the 5'-leader sequence from pre-tRNA to produce the mature 5'-terminus. It can also cleave other RNA substrates such as 4.5S RNA. The protein component plays an auxiliary but essential role in vivo by binding to the 5'-leader sequence and broadening the substrate specificity of the ribozyme.</text>
</comment>
<gene>
    <name evidence="7 10" type="primary">rnpA</name>
    <name evidence="10" type="ORF">EHSB41UT_02185</name>
</gene>
<name>A0A1X7ALW8_9GAMM</name>
<evidence type="ECO:0000313" key="11">
    <source>
        <dbReference type="Proteomes" id="UP000196573"/>
    </source>
</evidence>
<dbReference type="InterPro" id="IPR020568">
    <property type="entry name" value="Ribosomal_Su5_D2-typ_SF"/>
</dbReference>
<keyword evidence="3 7" id="KW-0540">Nuclease</keyword>
<protein>
    <recommendedName>
        <fullName evidence="7 8">Ribonuclease P protein component</fullName>
        <shortName evidence="7">RNase P protein</shortName>
        <shortName evidence="7">RNaseP protein</shortName>
        <ecNumber evidence="7 8">3.1.26.5</ecNumber>
    </recommendedName>
    <alternativeName>
        <fullName evidence="7">Protein C5</fullName>
    </alternativeName>
</protein>
<dbReference type="PROSITE" id="PS00648">
    <property type="entry name" value="RIBONUCLEASE_P"/>
    <property type="match status" value="1"/>
</dbReference>
<evidence type="ECO:0000313" key="10">
    <source>
        <dbReference type="EMBL" id="SMA46511.1"/>
    </source>
</evidence>
<dbReference type="GO" id="GO:0042781">
    <property type="term" value="F:3'-tRNA processing endoribonuclease activity"/>
    <property type="evidence" value="ECO:0007669"/>
    <property type="project" value="TreeGrafter"/>
</dbReference>
<reference evidence="10 11" key="1">
    <citation type="submission" date="2017-03" db="EMBL/GenBank/DDBJ databases">
        <authorList>
            <person name="Afonso C.L."/>
            <person name="Miller P.J."/>
            <person name="Scott M.A."/>
            <person name="Spackman E."/>
            <person name="Goraichik I."/>
            <person name="Dimitrov K.M."/>
            <person name="Suarez D.L."/>
            <person name="Swayne D.E."/>
        </authorList>
    </citation>
    <scope>NUCLEOTIDE SEQUENCE [LARGE SCALE GENOMIC DNA]</scope>
    <source>
        <strain evidence="10">SB41UT1</strain>
    </source>
</reference>
<dbReference type="EC" id="3.1.26.5" evidence="7 8"/>
<dbReference type="InterPro" id="IPR014721">
    <property type="entry name" value="Ribsml_uS5_D2-typ_fold_subgr"/>
</dbReference>
<evidence type="ECO:0000256" key="9">
    <source>
        <dbReference type="SAM" id="MobiDB-lite"/>
    </source>
</evidence>
<dbReference type="SUPFAM" id="SSF54211">
    <property type="entry name" value="Ribosomal protein S5 domain 2-like"/>
    <property type="match status" value="1"/>
</dbReference>
<comment type="subunit">
    <text evidence="7">Consists of a catalytic RNA component (M1 or rnpB) and a protein subunit.</text>
</comment>
<dbReference type="OrthoDB" id="9796422at2"/>
<evidence type="ECO:0000256" key="2">
    <source>
        <dbReference type="ARBA" id="ARBA00022694"/>
    </source>
</evidence>
<dbReference type="HAMAP" id="MF_00227">
    <property type="entry name" value="RNase_P"/>
    <property type="match status" value="1"/>
</dbReference>
<keyword evidence="6 7" id="KW-0694">RNA-binding</keyword>
<sequence length="138" mass="15810">MIFGFSRDLRLLKASEFKRVFDKAEVKVSDQNILILARRNDLDISRLGLVIAKKNVKTAVSRNRIKRVIRETFRHSQNSLKGLDYVVLARKGLGELDNRQLHSLLNKQWLRAQKKKSGAAHQIRKRSDSPERAPAPVG</sequence>